<keyword evidence="6 7" id="KW-0472">Membrane</keyword>
<feature type="transmembrane region" description="Helical" evidence="7">
    <location>
        <begin position="365"/>
        <end position="383"/>
    </location>
</feature>
<dbReference type="Proteomes" id="UP000729290">
    <property type="component" value="Unassembled WGS sequence"/>
</dbReference>
<dbReference type="SUPFAM" id="SSF103473">
    <property type="entry name" value="MFS general substrate transporter"/>
    <property type="match status" value="1"/>
</dbReference>
<feature type="transmembrane region" description="Helical" evidence="7">
    <location>
        <begin position="306"/>
        <end position="324"/>
    </location>
</feature>
<dbReference type="InterPro" id="IPR036259">
    <property type="entry name" value="MFS_trans_sf"/>
</dbReference>
<dbReference type="PANTHER" id="PTHR23514">
    <property type="entry name" value="BYPASS OF STOP CODON PROTEIN 6"/>
    <property type="match status" value="1"/>
</dbReference>
<evidence type="ECO:0000259" key="8">
    <source>
        <dbReference type="PROSITE" id="PS50850"/>
    </source>
</evidence>
<sequence>MKAKNYFMSIICVYMCYLTHGIQAIILNQNNVNFATQWGFDMSNPDTAAYTAGLAAVSTAVAWTGFGKFVSVWIGGEISDRVGRKKLMIGGALLYILCFAGFLMTKSALVASICGFLSGIATSGFWDAAGYPAVQEAYPKAPGSALIGIKFFVSLSGMIYPLFVVQMAASGNWKMNIILPLVMSAICVVLAVIAPFAYDDKKKEATAEDHGDHKKNAMQAEIDAAKAAMLVKPSKFVVFLVMFYAFLCMSIMYGAQQYTKAFGLAVCGLTEMQAAGMTSVYTIGSLCAVVFWAFMMAKLKWNPLKVVLIDSIFTAVALLGVLFIQQVVIIYIAIAMLGFFAAGGALQTGLAVVQLFNPGPKGRNTGIYYTFMGAASYLIPVVAAQLTKISGEENAIYTLMIMLLVFAILAILSSLYLAKQHTKIFGKSALAK</sequence>
<feature type="transmembrane region" description="Helical" evidence="7">
    <location>
        <begin position="47"/>
        <end position="66"/>
    </location>
</feature>
<dbReference type="InterPro" id="IPR005829">
    <property type="entry name" value="Sugar_transporter_CS"/>
</dbReference>
<dbReference type="EMBL" id="JACSNV010000002">
    <property type="protein sequence ID" value="MBM6877017.1"/>
    <property type="molecule type" value="Genomic_DNA"/>
</dbReference>
<evidence type="ECO:0000256" key="1">
    <source>
        <dbReference type="ARBA" id="ARBA00004651"/>
    </source>
</evidence>
<feature type="transmembrane region" description="Helical" evidence="7">
    <location>
        <begin position="330"/>
        <end position="353"/>
    </location>
</feature>
<keyword evidence="10" id="KW-1185">Reference proteome</keyword>
<evidence type="ECO:0000313" key="9">
    <source>
        <dbReference type="EMBL" id="MBM6877017.1"/>
    </source>
</evidence>
<dbReference type="Gene3D" id="1.20.1250.20">
    <property type="entry name" value="MFS general substrate transporter like domains"/>
    <property type="match status" value="2"/>
</dbReference>
<name>A0ABS2G8T8_9FIRM</name>
<dbReference type="InterPro" id="IPR051788">
    <property type="entry name" value="MFS_Transporter"/>
</dbReference>
<protein>
    <submittedName>
        <fullName evidence="9">MFS transporter</fullName>
    </submittedName>
</protein>
<dbReference type="RefSeq" id="WP_205133207.1">
    <property type="nucleotide sequence ID" value="NZ_JACSNT010000004.1"/>
</dbReference>
<feature type="transmembrane region" description="Helical" evidence="7">
    <location>
        <begin position="110"/>
        <end position="134"/>
    </location>
</feature>
<evidence type="ECO:0000256" key="6">
    <source>
        <dbReference type="ARBA" id="ARBA00023136"/>
    </source>
</evidence>
<evidence type="ECO:0000256" key="2">
    <source>
        <dbReference type="ARBA" id="ARBA00008335"/>
    </source>
</evidence>
<comment type="similarity">
    <text evidence="2">Belongs to the major facilitator superfamily.</text>
</comment>
<accession>A0ABS2G8T8</accession>
<evidence type="ECO:0000256" key="7">
    <source>
        <dbReference type="SAM" id="Phobius"/>
    </source>
</evidence>
<evidence type="ECO:0000256" key="3">
    <source>
        <dbReference type="ARBA" id="ARBA00022448"/>
    </source>
</evidence>
<feature type="transmembrane region" description="Helical" evidence="7">
    <location>
        <begin position="236"/>
        <end position="255"/>
    </location>
</feature>
<dbReference type="PROSITE" id="PS50850">
    <property type="entry name" value="MFS"/>
    <property type="match status" value="1"/>
</dbReference>
<dbReference type="PROSITE" id="PS00216">
    <property type="entry name" value="SUGAR_TRANSPORT_1"/>
    <property type="match status" value="1"/>
</dbReference>
<feature type="transmembrane region" description="Helical" evidence="7">
    <location>
        <begin position="7"/>
        <end position="27"/>
    </location>
</feature>
<reference evidence="9 10" key="1">
    <citation type="journal article" date="2021" name="Sci. Rep.">
        <title>The distribution of antibiotic resistance genes in chicken gut microbiota commensals.</title>
        <authorList>
            <person name="Juricova H."/>
            <person name="Matiasovicova J."/>
            <person name="Kubasova T."/>
            <person name="Cejkova D."/>
            <person name="Rychlik I."/>
        </authorList>
    </citation>
    <scope>NUCLEOTIDE SEQUENCE [LARGE SCALE GENOMIC DNA]</scope>
    <source>
        <strain evidence="9 10">An431b</strain>
    </source>
</reference>
<comment type="caution">
    <text evidence="9">The sequence shown here is derived from an EMBL/GenBank/DDBJ whole genome shotgun (WGS) entry which is preliminary data.</text>
</comment>
<feature type="transmembrane region" description="Helical" evidence="7">
    <location>
        <begin position="146"/>
        <end position="165"/>
    </location>
</feature>
<dbReference type="InterPro" id="IPR011701">
    <property type="entry name" value="MFS"/>
</dbReference>
<evidence type="ECO:0000313" key="10">
    <source>
        <dbReference type="Proteomes" id="UP000729290"/>
    </source>
</evidence>
<comment type="subcellular location">
    <subcellularLocation>
        <location evidence="1">Cell membrane</location>
        <topology evidence="1">Multi-pass membrane protein</topology>
    </subcellularLocation>
</comment>
<dbReference type="PANTHER" id="PTHR23514:SF3">
    <property type="entry name" value="BYPASS OF STOP CODON PROTEIN 6"/>
    <property type="match status" value="1"/>
</dbReference>
<feature type="transmembrane region" description="Helical" evidence="7">
    <location>
        <begin position="395"/>
        <end position="418"/>
    </location>
</feature>
<gene>
    <name evidence="9" type="ORF">H9X83_02430</name>
</gene>
<feature type="transmembrane region" description="Helical" evidence="7">
    <location>
        <begin position="275"/>
        <end position="294"/>
    </location>
</feature>
<dbReference type="InterPro" id="IPR020846">
    <property type="entry name" value="MFS_dom"/>
</dbReference>
<organism evidence="9 10">
    <name type="scientific">Anaerotignum lactatifermentans</name>
    <dbReference type="NCBI Taxonomy" id="160404"/>
    <lineage>
        <taxon>Bacteria</taxon>
        <taxon>Bacillati</taxon>
        <taxon>Bacillota</taxon>
        <taxon>Clostridia</taxon>
        <taxon>Lachnospirales</taxon>
        <taxon>Anaerotignaceae</taxon>
        <taxon>Anaerotignum</taxon>
    </lineage>
</organism>
<feature type="transmembrane region" description="Helical" evidence="7">
    <location>
        <begin position="177"/>
        <end position="198"/>
    </location>
</feature>
<keyword evidence="5 7" id="KW-1133">Transmembrane helix</keyword>
<evidence type="ECO:0000256" key="5">
    <source>
        <dbReference type="ARBA" id="ARBA00022989"/>
    </source>
</evidence>
<keyword evidence="3" id="KW-0813">Transport</keyword>
<dbReference type="Pfam" id="PF07690">
    <property type="entry name" value="MFS_1"/>
    <property type="match status" value="1"/>
</dbReference>
<feature type="domain" description="Major facilitator superfamily (MFS) profile" evidence="8">
    <location>
        <begin position="9"/>
        <end position="422"/>
    </location>
</feature>
<proteinExistence type="inferred from homology"/>
<evidence type="ECO:0000256" key="4">
    <source>
        <dbReference type="ARBA" id="ARBA00022692"/>
    </source>
</evidence>
<keyword evidence="4 7" id="KW-0812">Transmembrane</keyword>
<feature type="transmembrane region" description="Helical" evidence="7">
    <location>
        <begin position="87"/>
        <end position="104"/>
    </location>
</feature>